<gene>
    <name evidence="2" type="ORF">SM436_31920</name>
</gene>
<organism evidence="2 3">
    <name type="scientific">Actinomadura chokoriensis</name>
    <dbReference type="NCBI Taxonomy" id="454156"/>
    <lineage>
        <taxon>Bacteria</taxon>
        <taxon>Bacillati</taxon>
        <taxon>Actinomycetota</taxon>
        <taxon>Actinomycetes</taxon>
        <taxon>Streptosporangiales</taxon>
        <taxon>Thermomonosporaceae</taxon>
        <taxon>Actinomadura</taxon>
    </lineage>
</organism>
<evidence type="ECO:0000313" key="2">
    <source>
        <dbReference type="EMBL" id="MFA1558320.1"/>
    </source>
</evidence>
<accession>A0ABV4R5W8</accession>
<comment type="caution">
    <text evidence="2">The sequence shown here is derived from an EMBL/GenBank/DDBJ whole genome shotgun (WGS) entry which is preliminary data.</text>
</comment>
<keyword evidence="3" id="KW-1185">Reference proteome</keyword>
<dbReference type="Proteomes" id="UP001569904">
    <property type="component" value="Unassembled WGS sequence"/>
</dbReference>
<dbReference type="RefSeq" id="WP_371945321.1">
    <property type="nucleotide sequence ID" value="NZ_JAXCEH010000029.1"/>
</dbReference>
<dbReference type="Pfam" id="PF12680">
    <property type="entry name" value="SnoaL_2"/>
    <property type="match status" value="1"/>
</dbReference>
<dbReference type="InterPro" id="IPR032710">
    <property type="entry name" value="NTF2-like_dom_sf"/>
</dbReference>
<proteinExistence type="predicted"/>
<dbReference type="SUPFAM" id="SSF54427">
    <property type="entry name" value="NTF2-like"/>
    <property type="match status" value="1"/>
</dbReference>
<dbReference type="InterPro" id="IPR037401">
    <property type="entry name" value="SnoaL-like"/>
</dbReference>
<sequence length="109" mass="11851">MTENDVPEAIREFVEATNDGDAGRFAAAFTDDAYLNDWGREFHGKSGVRAWDRSDNIGKQSHFEILGVEPGAAPDSYVVTMKVTGNGFNGTSPLAFILRDGLIADLRIS</sequence>
<evidence type="ECO:0000313" key="3">
    <source>
        <dbReference type="Proteomes" id="UP001569904"/>
    </source>
</evidence>
<dbReference type="Gene3D" id="3.10.450.50">
    <property type="match status" value="1"/>
</dbReference>
<name>A0ABV4R5W8_9ACTN</name>
<protein>
    <submittedName>
        <fullName evidence="2">Nuclear transport factor 2 family protein</fullName>
    </submittedName>
</protein>
<feature type="domain" description="SnoaL-like" evidence="1">
    <location>
        <begin position="10"/>
        <end position="104"/>
    </location>
</feature>
<evidence type="ECO:0000259" key="1">
    <source>
        <dbReference type="Pfam" id="PF12680"/>
    </source>
</evidence>
<reference evidence="2 3" key="1">
    <citation type="submission" date="2023-11" db="EMBL/GenBank/DDBJ databases">
        <title>Actinomadura monticuli sp. nov., isolated from volcanic ash.</title>
        <authorList>
            <person name="Lee S.D."/>
            <person name="Yang H."/>
            <person name="Kim I.S."/>
        </authorList>
    </citation>
    <scope>NUCLEOTIDE SEQUENCE [LARGE SCALE GENOMIC DNA]</scope>
    <source>
        <strain evidence="2 3">DSM 45346</strain>
    </source>
</reference>
<dbReference type="EMBL" id="JAXCEH010000029">
    <property type="protein sequence ID" value="MFA1558320.1"/>
    <property type="molecule type" value="Genomic_DNA"/>
</dbReference>